<keyword evidence="2" id="KW-1185">Reference proteome</keyword>
<evidence type="ECO:0000313" key="2">
    <source>
        <dbReference type="Proteomes" id="UP000012073"/>
    </source>
</evidence>
<dbReference type="Gramene" id="CDF33704">
    <property type="protein sequence ID" value="CDF33704"/>
    <property type="gene ID" value="CHC_T00002494001"/>
</dbReference>
<dbReference type="KEGG" id="ccp:CHC_T00002494001"/>
<dbReference type="GeneID" id="17321239"/>
<dbReference type="Proteomes" id="UP000012073">
    <property type="component" value="Unassembled WGS sequence"/>
</dbReference>
<name>R7Q6P1_CHOCR</name>
<protein>
    <submittedName>
        <fullName evidence="1">Uncharacterized protein</fullName>
    </submittedName>
</protein>
<dbReference type="AlphaFoldDB" id="R7Q6P1"/>
<gene>
    <name evidence="1" type="ORF">CHC_T00002494001</name>
</gene>
<reference evidence="2" key="1">
    <citation type="journal article" date="2013" name="Proc. Natl. Acad. Sci. U.S.A.">
        <title>Genome structure and metabolic features in the red seaweed Chondrus crispus shed light on evolution of the Archaeplastida.</title>
        <authorList>
            <person name="Collen J."/>
            <person name="Porcel B."/>
            <person name="Carre W."/>
            <person name="Ball S.G."/>
            <person name="Chaparro C."/>
            <person name="Tonon T."/>
            <person name="Barbeyron T."/>
            <person name="Michel G."/>
            <person name="Noel B."/>
            <person name="Valentin K."/>
            <person name="Elias M."/>
            <person name="Artiguenave F."/>
            <person name="Arun A."/>
            <person name="Aury J.M."/>
            <person name="Barbosa-Neto J.F."/>
            <person name="Bothwell J.H."/>
            <person name="Bouget F.Y."/>
            <person name="Brillet L."/>
            <person name="Cabello-Hurtado F."/>
            <person name="Capella-Gutierrez S."/>
            <person name="Charrier B."/>
            <person name="Cladiere L."/>
            <person name="Cock J.M."/>
            <person name="Coelho S.M."/>
            <person name="Colleoni C."/>
            <person name="Czjzek M."/>
            <person name="Da Silva C."/>
            <person name="Delage L."/>
            <person name="Denoeud F."/>
            <person name="Deschamps P."/>
            <person name="Dittami S.M."/>
            <person name="Gabaldon T."/>
            <person name="Gachon C.M."/>
            <person name="Groisillier A."/>
            <person name="Herve C."/>
            <person name="Jabbari K."/>
            <person name="Katinka M."/>
            <person name="Kloareg B."/>
            <person name="Kowalczyk N."/>
            <person name="Labadie K."/>
            <person name="Leblanc C."/>
            <person name="Lopez P.J."/>
            <person name="McLachlan D.H."/>
            <person name="Meslet-Cladiere L."/>
            <person name="Moustafa A."/>
            <person name="Nehr Z."/>
            <person name="Nyvall Collen P."/>
            <person name="Panaud O."/>
            <person name="Partensky F."/>
            <person name="Poulain J."/>
            <person name="Rensing S.A."/>
            <person name="Rousvoal S."/>
            <person name="Samson G."/>
            <person name="Symeonidi A."/>
            <person name="Weissenbach J."/>
            <person name="Zambounis A."/>
            <person name="Wincker P."/>
            <person name="Boyen C."/>
        </authorList>
    </citation>
    <scope>NUCLEOTIDE SEQUENCE [LARGE SCALE GENOMIC DNA]</scope>
    <source>
        <strain evidence="2">cv. Stackhouse</strain>
    </source>
</reference>
<dbReference type="RefSeq" id="XP_005713523.1">
    <property type="nucleotide sequence ID" value="XM_005713466.1"/>
</dbReference>
<organism evidence="1 2">
    <name type="scientific">Chondrus crispus</name>
    <name type="common">Carrageen Irish moss</name>
    <name type="synonym">Polymorpha crispa</name>
    <dbReference type="NCBI Taxonomy" id="2769"/>
    <lineage>
        <taxon>Eukaryota</taxon>
        <taxon>Rhodophyta</taxon>
        <taxon>Florideophyceae</taxon>
        <taxon>Rhodymeniophycidae</taxon>
        <taxon>Gigartinales</taxon>
        <taxon>Gigartinaceae</taxon>
        <taxon>Chondrus</taxon>
    </lineage>
</organism>
<sequence>MQNCNPHALTLHLHPHNPKFVIPYQIPFSPPHPLSSYNLQIPWKNNILIHCNRHGHTYSTSWSLSHIGMSSLPPLIIWLSKCGILSAVDSSRAPRFIPSSLAATAGNTLRQLSVISMRSFAEVNTSTFDFPIEVAARFANCSSFTCTDCRNLLCAASAHCGVSWFTPAAATQ</sequence>
<accession>R7Q6P1</accession>
<dbReference type="EMBL" id="HG001655">
    <property type="protein sequence ID" value="CDF33704.1"/>
    <property type="molecule type" value="Genomic_DNA"/>
</dbReference>
<evidence type="ECO:0000313" key="1">
    <source>
        <dbReference type="EMBL" id="CDF33704.1"/>
    </source>
</evidence>
<proteinExistence type="predicted"/>